<dbReference type="RefSeq" id="WP_009056042.1">
    <property type="nucleotide sequence ID" value="NZ_AJYA01000033.1"/>
</dbReference>
<evidence type="ECO:0000256" key="1">
    <source>
        <dbReference type="ARBA" id="ARBA00004571"/>
    </source>
</evidence>
<keyword evidence="9" id="KW-0675">Receptor</keyword>
<dbReference type="InterPro" id="IPR023997">
    <property type="entry name" value="TonB-dep_OMP_SusC/RagA_CS"/>
</dbReference>
<dbReference type="Gene3D" id="2.60.40.1120">
    <property type="entry name" value="Carboxypeptidase-like, regulatory domain"/>
    <property type="match status" value="1"/>
</dbReference>
<evidence type="ECO:0000256" key="5">
    <source>
        <dbReference type="ARBA" id="ARBA00023136"/>
    </source>
</evidence>
<evidence type="ECO:0000313" key="9">
    <source>
        <dbReference type="EMBL" id="EIM75117.1"/>
    </source>
</evidence>
<accession>I5BZW5</accession>
<dbReference type="Proteomes" id="UP000005551">
    <property type="component" value="Unassembled WGS sequence"/>
</dbReference>
<dbReference type="EMBL" id="AJYA01000033">
    <property type="protein sequence ID" value="EIM75117.1"/>
    <property type="molecule type" value="Genomic_DNA"/>
</dbReference>
<keyword evidence="5 7" id="KW-0472">Membrane</keyword>
<dbReference type="InterPro" id="IPR039426">
    <property type="entry name" value="TonB-dep_rcpt-like"/>
</dbReference>
<evidence type="ECO:0000259" key="8">
    <source>
        <dbReference type="Pfam" id="PF07715"/>
    </source>
</evidence>
<gene>
    <name evidence="9" type="ORF">A3SI_14119</name>
</gene>
<dbReference type="InterPro" id="IPR023996">
    <property type="entry name" value="TonB-dep_OMP_SusC/RagA"/>
</dbReference>
<reference evidence="9 10" key="1">
    <citation type="submission" date="2012-05" db="EMBL/GenBank/DDBJ databases">
        <title>Genome sequence of Nitritalea halalkaliphila LW7.</title>
        <authorList>
            <person name="Jangir P.K."/>
            <person name="Singh A."/>
            <person name="Shivaji S."/>
            <person name="Sharma R."/>
        </authorList>
    </citation>
    <scope>NUCLEOTIDE SEQUENCE [LARGE SCALE GENOMIC DNA]</scope>
    <source>
        <strain evidence="9 10">LW7</strain>
    </source>
</reference>
<comment type="subcellular location">
    <subcellularLocation>
        <location evidence="1 7">Cell outer membrane</location>
        <topology evidence="1 7">Multi-pass membrane protein</topology>
    </subcellularLocation>
</comment>
<evidence type="ECO:0000256" key="6">
    <source>
        <dbReference type="ARBA" id="ARBA00023237"/>
    </source>
</evidence>
<dbReference type="AlphaFoldDB" id="I5BZW5"/>
<dbReference type="FunFam" id="2.60.40.1120:FF:000003">
    <property type="entry name" value="Outer membrane protein Omp121"/>
    <property type="match status" value="1"/>
</dbReference>
<comment type="caution">
    <text evidence="9">The sequence shown here is derived from an EMBL/GenBank/DDBJ whole genome shotgun (WGS) entry which is preliminary data.</text>
</comment>
<dbReference type="Pfam" id="PF07715">
    <property type="entry name" value="Plug"/>
    <property type="match status" value="1"/>
</dbReference>
<evidence type="ECO:0000256" key="2">
    <source>
        <dbReference type="ARBA" id="ARBA00022448"/>
    </source>
</evidence>
<keyword evidence="3 7" id="KW-1134">Transmembrane beta strand</keyword>
<dbReference type="SUPFAM" id="SSF56935">
    <property type="entry name" value="Porins"/>
    <property type="match status" value="1"/>
</dbReference>
<evidence type="ECO:0000313" key="10">
    <source>
        <dbReference type="Proteomes" id="UP000005551"/>
    </source>
</evidence>
<dbReference type="SUPFAM" id="SSF49464">
    <property type="entry name" value="Carboxypeptidase regulatory domain-like"/>
    <property type="match status" value="1"/>
</dbReference>
<dbReference type="Pfam" id="PF13715">
    <property type="entry name" value="CarbopepD_reg_2"/>
    <property type="match status" value="1"/>
</dbReference>
<dbReference type="STRING" id="1189621.A3SI_14119"/>
<evidence type="ECO:0000256" key="7">
    <source>
        <dbReference type="PROSITE-ProRule" id="PRU01360"/>
    </source>
</evidence>
<dbReference type="InterPro" id="IPR037066">
    <property type="entry name" value="Plug_dom_sf"/>
</dbReference>
<dbReference type="InterPro" id="IPR012910">
    <property type="entry name" value="Plug_dom"/>
</dbReference>
<dbReference type="PATRIC" id="fig|1189621.3.peg.2938"/>
<sequence>MLNHYLKEMVQVRRSSTKSWVLAAVFMAQGFHFAPTGAQAAENKAEMRVQRKDRDLISLFEEIQRNSNYLIVYNDKVVEKLAGQAIDFSLDKQDALEVLGKAAKAYNFSYEVDGRQIIIKAGEDVVAQSDAAKLTRAVQERTISGTVVDDRGEAIPGASVLVKGTTRGTTTDLDGKFSLRVNQGDVLLVSFIGFKTLEQPVGNQSVFTISLLEEISEMAEFVKTGYGVQDKRSITGALSSVKGEVIENFPVASFDRALQGQVAGVNIMANNGVPGGPVSIQIRGVGSITAGSQPLIIVDGVQLNTNTTAGNTASNPLAFLNPNDIESIEVLKDGAAASIYGAQAANGVILVTTKSGKAGKTEFTLNFFTGITEPMPEVRMMNSQQFMDARLTAVQNRFPNRTPEVNRVNTLRQLGFPDNFSDADIAALPTFNWQREAFQMGRTQNVEFSARGGNDKTTFFISGSHNQADGNVVGIDFQRSTGKFRVRHKENERLDFGFDINLASIVQNGTTGSAGSTGAFAAPQYSSPMMLPWLPIFLDDGSLNAPVQGFPGAMDRNAISETLLNTLQSRTQSIVANVDATYKIYNNLSFKSFYGVDFRVIDSETYTDPRTRSGFANQGSLTTQSFRNVNFITNQVFTYNTKFEGGHNLNALLGGEFRSDIREFSSISGQGFTTHQFRTMQAAAVISAASGNWTGFRRMGVFSQVNYDYNKRFLLSGVLRYDGSSRFGRDNRFGWFPAVSAGWNLTEEAWLNDKSWIDQLKLRAGYGETGNDDIGNFEALGLFGSNSATNYNQEPGFRPSGIENTQLAWERNITTNIGVDYAFFNGRVSGAVEVFRRLSNDLLLDRPLPWTSGFSNVTSNVGQLKNEGLEIEIRTVNLRKGNFEWSTNFNITFINNEVLDLGGDDVLPGNQSVRVGFPLRTNFLAQYAGVNSATGRPMFFDRNGDIIYNPIAPDDFATFGNGLSSHFGGFTNTFTYKGFSLSVFFQYDYGRELSNSGQMGFWFRNGQDNRNALESIYLNRWTEPGQITTVPRPFDGGTEPGGRSHVSASSRFLEDASFIRLRQLSASYDLPRPLVNRMKLRSARVYAQGVNLLTFTKWRGYDPELVIGEGNFTSTQGAIPQTRAYTAGIQIGF</sequence>
<dbReference type="PROSITE" id="PS52016">
    <property type="entry name" value="TONB_DEPENDENT_REC_3"/>
    <property type="match status" value="1"/>
</dbReference>
<protein>
    <submittedName>
        <fullName evidence="9">TonB-dependent receptor plug</fullName>
    </submittedName>
</protein>
<evidence type="ECO:0000256" key="3">
    <source>
        <dbReference type="ARBA" id="ARBA00022452"/>
    </source>
</evidence>
<keyword evidence="6 7" id="KW-0998">Cell outer membrane</keyword>
<dbReference type="NCBIfam" id="TIGR04056">
    <property type="entry name" value="OMP_RagA_SusC"/>
    <property type="match status" value="1"/>
</dbReference>
<dbReference type="InterPro" id="IPR008969">
    <property type="entry name" value="CarboxyPept-like_regulatory"/>
</dbReference>
<name>I5BZW5_9BACT</name>
<feature type="domain" description="TonB-dependent receptor plug" evidence="8">
    <location>
        <begin position="230"/>
        <end position="348"/>
    </location>
</feature>
<organism evidence="9 10">
    <name type="scientific">Nitritalea halalkaliphila LW7</name>
    <dbReference type="NCBI Taxonomy" id="1189621"/>
    <lineage>
        <taxon>Bacteria</taxon>
        <taxon>Pseudomonadati</taxon>
        <taxon>Bacteroidota</taxon>
        <taxon>Cytophagia</taxon>
        <taxon>Cytophagales</taxon>
        <taxon>Cyclobacteriaceae</taxon>
        <taxon>Nitritalea</taxon>
    </lineage>
</organism>
<comment type="similarity">
    <text evidence="7">Belongs to the TonB-dependent receptor family.</text>
</comment>
<evidence type="ECO:0000256" key="4">
    <source>
        <dbReference type="ARBA" id="ARBA00022692"/>
    </source>
</evidence>
<dbReference type="InterPro" id="IPR036942">
    <property type="entry name" value="Beta-barrel_TonB_sf"/>
</dbReference>
<proteinExistence type="inferred from homology"/>
<keyword evidence="4 7" id="KW-0812">Transmembrane</keyword>
<keyword evidence="2 7" id="KW-0813">Transport</keyword>
<dbReference type="Gene3D" id="2.40.170.20">
    <property type="entry name" value="TonB-dependent receptor, beta-barrel domain"/>
    <property type="match status" value="1"/>
</dbReference>
<dbReference type="GO" id="GO:0009279">
    <property type="term" value="C:cell outer membrane"/>
    <property type="evidence" value="ECO:0007669"/>
    <property type="project" value="UniProtKB-SubCell"/>
</dbReference>
<dbReference type="Gene3D" id="2.170.130.10">
    <property type="entry name" value="TonB-dependent receptor, plug domain"/>
    <property type="match status" value="1"/>
</dbReference>
<keyword evidence="10" id="KW-1185">Reference proteome</keyword>
<dbReference type="NCBIfam" id="TIGR04057">
    <property type="entry name" value="SusC_RagA_signa"/>
    <property type="match status" value="1"/>
</dbReference>